<keyword evidence="5" id="KW-1185">Reference proteome</keyword>
<evidence type="ECO:0000256" key="1">
    <source>
        <dbReference type="ARBA" id="ARBA00006499"/>
    </source>
</evidence>
<comment type="similarity">
    <text evidence="1">Belongs to the AB hydrolase superfamily. AB hydrolase 2 family.</text>
</comment>
<dbReference type="PANTHER" id="PTHR10655">
    <property type="entry name" value="LYSOPHOSPHOLIPASE-RELATED"/>
    <property type="match status" value="1"/>
</dbReference>
<accession>A0A7Y0Q1P8</accession>
<dbReference type="AlphaFoldDB" id="A0A7Y0Q1P8"/>
<dbReference type="GO" id="GO:0016787">
    <property type="term" value="F:hydrolase activity"/>
    <property type="evidence" value="ECO:0007669"/>
    <property type="project" value="UniProtKB-KW"/>
</dbReference>
<organism evidence="4 5">
    <name type="scientific">Sulfobacillus harzensis</name>
    <dbReference type="NCBI Taxonomy" id="2729629"/>
    <lineage>
        <taxon>Bacteria</taxon>
        <taxon>Bacillati</taxon>
        <taxon>Bacillota</taxon>
        <taxon>Clostridia</taxon>
        <taxon>Eubacteriales</taxon>
        <taxon>Clostridiales Family XVII. Incertae Sedis</taxon>
        <taxon>Sulfobacillus</taxon>
    </lineage>
</organism>
<dbReference type="EMBL" id="JABBVZ010000003">
    <property type="protein sequence ID" value="NMP21061.1"/>
    <property type="molecule type" value="Genomic_DNA"/>
</dbReference>
<protein>
    <submittedName>
        <fullName evidence="4">Alpha/beta fold hydrolase</fullName>
    </submittedName>
</protein>
<dbReference type="SUPFAM" id="SSF53474">
    <property type="entry name" value="alpha/beta-Hydrolases"/>
    <property type="match status" value="1"/>
</dbReference>
<dbReference type="InterPro" id="IPR029058">
    <property type="entry name" value="AB_hydrolase_fold"/>
</dbReference>
<proteinExistence type="inferred from homology"/>
<evidence type="ECO:0000313" key="4">
    <source>
        <dbReference type="EMBL" id="NMP21061.1"/>
    </source>
</evidence>
<dbReference type="RefSeq" id="WP_169096017.1">
    <property type="nucleotide sequence ID" value="NZ_JABBVZ010000003.1"/>
</dbReference>
<evidence type="ECO:0000259" key="3">
    <source>
        <dbReference type="Pfam" id="PF02230"/>
    </source>
</evidence>
<feature type="domain" description="Phospholipase/carboxylesterase/thioesterase" evidence="3">
    <location>
        <begin position="81"/>
        <end position="198"/>
    </location>
</feature>
<dbReference type="Pfam" id="PF02230">
    <property type="entry name" value="Abhydrolase_2"/>
    <property type="match status" value="1"/>
</dbReference>
<name>A0A7Y0Q1P8_9FIRM</name>
<gene>
    <name evidence="4" type="ORF">HIJ39_01650</name>
</gene>
<comment type="caution">
    <text evidence="4">The sequence shown here is derived from an EMBL/GenBank/DDBJ whole genome shotgun (WGS) entry which is preliminary data.</text>
</comment>
<evidence type="ECO:0000313" key="5">
    <source>
        <dbReference type="Proteomes" id="UP000533476"/>
    </source>
</evidence>
<dbReference type="Gene3D" id="3.40.50.1820">
    <property type="entry name" value="alpha/beta hydrolase"/>
    <property type="match status" value="1"/>
</dbReference>
<evidence type="ECO:0000256" key="2">
    <source>
        <dbReference type="ARBA" id="ARBA00022801"/>
    </source>
</evidence>
<reference evidence="4 5" key="1">
    <citation type="submission" date="2020-04" db="EMBL/GenBank/DDBJ databases">
        <authorList>
            <person name="Zhang R."/>
            <person name="Schippers A."/>
        </authorList>
    </citation>
    <scope>NUCLEOTIDE SEQUENCE [LARGE SCALE GENOMIC DNA]</scope>
    <source>
        <strain evidence="4 5">DSM 109850</strain>
    </source>
</reference>
<dbReference type="InterPro" id="IPR050565">
    <property type="entry name" value="LYPA1-2/EST-like"/>
</dbReference>
<sequence length="203" mass="22177">MELYSRLIDAPSGDAQIVALLLHGRGSDEEDLLPLAPVFGPTVRVYSLRAPFAFGPGYAWYGFGRDGAANVQEWQASVEALNQWVETLEPVLPVVVMGFSQGGMMAQALAVHRQQQGLLGIISLSAPPLLKPPPAGSLADFPIFWGHGSEDPVVVPERGEETLRILEAAGARVSAHRYPISHTIGETELRDIQRWIRENLVNY</sequence>
<dbReference type="InterPro" id="IPR003140">
    <property type="entry name" value="PLipase/COase/thioEstase"/>
</dbReference>
<dbReference type="PANTHER" id="PTHR10655:SF17">
    <property type="entry name" value="LYSOPHOSPHOLIPASE-LIKE PROTEIN 1"/>
    <property type="match status" value="1"/>
</dbReference>
<keyword evidence="2 4" id="KW-0378">Hydrolase</keyword>
<dbReference type="Proteomes" id="UP000533476">
    <property type="component" value="Unassembled WGS sequence"/>
</dbReference>